<protein>
    <submittedName>
        <fullName evidence="3">Uncharacterized protein</fullName>
    </submittedName>
</protein>
<evidence type="ECO:0000256" key="1">
    <source>
        <dbReference type="SAM" id="Coils"/>
    </source>
</evidence>
<dbReference type="Proteomes" id="UP001331761">
    <property type="component" value="Unassembled WGS sequence"/>
</dbReference>
<keyword evidence="4" id="KW-1185">Reference proteome</keyword>
<feature type="region of interest" description="Disordered" evidence="2">
    <location>
        <begin position="25"/>
        <end position="63"/>
    </location>
</feature>
<dbReference type="AlphaFoldDB" id="A0AAN8ITT6"/>
<comment type="caution">
    <text evidence="3">The sequence shown here is derived from an EMBL/GenBank/DDBJ whole genome shotgun (WGS) entry which is preliminary data.</text>
</comment>
<sequence>MAMNTPTSVLKKGEARNLDVKHVTFASPAFPAASQKMSKSKADQRKRQTHQHSSKQKKAKHAEQLARLQQCEEILVEVEYGSKVLEEKAAARHRSTTATLNEMGDLGCKYAQQDNQLVSLEEDIVAAENSVSREICSEISEVEQNVNELVEIVARHEELDSFLSELADKMDEGDQQSDPYVQFYEALPTLERMLAGLSV</sequence>
<gene>
    <name evidence="3" type="ORF">GCK32_005538</name>
</gene>
<keyword evidence="1" id="KW-0175">Coiled coil</keyword>
<accession>A0AAN8ITT6</accession>
<reference evidence="3 4" key="1">
    <citation type="submission" date="2019-10" db="EMBL/GenBank/DDBJ databases">
        <title>Assembly and Annotation for the nematode Trichostrongylus colubriformis.</title>
        <authorList>
            <person name="Martin J."/>
        </authorList>
    </citation>
    <scope>NUCLEOTIDE SEQUENCE [LARGE SCALE GENOMIC DNA]</scope>
    <source>
        <strain evidence="3">G859</strain>
        <tissue evidence="3">Whole worm</tissue>
    </source>
</reference>
<feature type="compositionally biased region" description="Basic residues" evidence="2">
    <location>
        <begin position="47"/>
        <end position="60"/>
    </location>
</feature>
<organism evidence="3 4">
    <name type="scientific">Trichostrongylus colubriformis</name>
    <name type="common">Black scour worm</name>
    <dbReference type="NCBI Taxonomy" id="6319"/>
    <lineage>
        <taxon>Eukaryota</taxon>
        <taxon>Metazoa</taxon>
        <taxon>Ecdysozoa</taxon>
        <taxon>Nematoda</taxon>
        <taxon>Chromadorea</taxon>
        <taxon>Rhabditida</taxon>
        <taxon>Rhabditina</taxon>
        <taxon>Rhabditomorpha</taxon>
        <taxon>Strongyloidea</taxon>
        <taxon>Trichostrongylidae</taxon>
        <taxon>Trichostrongylus</taxon>
    </lineage>
</organism>
<evidence type="ECO:0000256" key="2">
    <source>
        <dbReference type="SAM" id="MobiDB-lite"/>
    </source>
</evidence>
<evidence type="ECO:0000313" key="3">
    <source>
        <dbReference type="EMBL" id="KAK5981302.1"/>
    </source>
</evidence>
<name>A0AAN8ITT6_TRICO</name>
<feature type="coiled-coil region" evidence="1">
    <location>
        <begin position="110"/>
        <end position="159"/>
    </location>
</feature>
<proteinExistence type="predicted"/>
<dbReference type="EMBL" id="WIXE01006416">
    <property type="protein sequence ID" value="KAK5981302.1"/>
    <property type="molecule type" value="Genomic_DNA"/>
</dbReference>
<evidence type="ECO:0000313" key="4">
    <source>
        <dbReference type="Proteomes" id="UP001331761"/>
    </source>
</evidence>